<reference evidence="2" key="1">
    <citation type="journal article" date="2020" name="Stud. Mycol.">
        <title>101 Dothideomycetes genomes: a test case for predicting lifestyles and emergence of pathogens.</title>
        <authorList>
            <person name="Haridas S."/>
            <person name="Albert R."/>
            <person name="Binder M."/>
            <person name="Bloem J."/>
            <person name="Labutti K."/>
            <person name="Salamov A."/>
            <person name="Andreopoulos B."/>
            <person name="Baker S."/>
            <person name="Barry K."/>
            <person name="Bills G."/>
            <person name="Bluhm B."/>
            <person name="Cannon C."/>
            <person name="Castanera R."/>
            <person name="Culley D."/>
            <person name="Daum C."/>
            <person name="Ezra D."/>
            <person name="Gonzalez J."/>
            <person name="Henrissat B."/>
            <person name="Kuo A."/>
            <person name="Liang C."/>
            <person name="Lipzen A."/>
            <person name="Lutzoni F."/>
            <person name="Magnuson J."/>
            <person name="Mondo S."/>
            <person name="Nolan M."/>
            <person name="Ohm R."/>
            <person name="Pangilinan J."/>
            <person name="Park H.-J."/>
            <person name="Ramirez L."/>
            <person name="Alfaro M."/>
            <person name="Sun H."/>
            <person name="Tritt A."/>
            <person name="Yoshinaga Y."/>
            <person name="Zwiers L.-H."/>
            <person name="Turgeon B."/>
            <person name="Goodwin S."/>
            <person name="Spatafora J."/>
            <person name="Crous P."/>
            <person name="Grigoriev I."/>
        </authorList>
    </citation>
    <scope>NUCLEOTIDE SEQUENCE</scope>
    <source>
        <strain evidence="2">CBS 183.55</strain>
    </source>
</reference>
<keyword evidence="3" id="KW-1185">Reference proteome</keyword>
<dbReference type="InterPro" id="IPR018306">
    <property type="entry name" value="Phage_T5_Orf172_DNA-bd"/>
</dbReference>
<dbReference type="RefSeq" id="XP_033444969.1">
    <property type="nucleotide sequence ID" value="XM_033588863.1"/>
</dbReference>
<feature type="non-terminal residue" evidence="2">
    <location>
        <position position="159"/>
    </location>
</feature>
<dbReference type="InterPro" id="IPR053006">
    <property type="entry name" value="Meiosis_regulatory"/>
</dbReference>
<accession>A0A6A5RGG5</accession>
<name>A0A6A5RGG5_9PLEO</name>
<dbReference type="OrthoDB" id="3511049at2759"/>
<dbReference type="EMBL" id="ML978991">
    <property type="protein sequence ID" value="KAF1924717.1"/>
    <property type="molecule type" value="Genomic_DNA"/>
</dbReference>
<gene>
    <name evidence="2" type="ORF">M421DRAFT_27755</name>
</gene>
<dbReference type="AlphaFoldDB" id="A0A6A5RGG5"/>
<feature type="non-terminal residue" evidence="2">
    <location>
        <position position="1"/>
    </location>
</feature>
<dbReference type="PANTHER" id="PTHR28094:SF2">
    <property type="entry name" value="BACTERIOPHAGE T5 ORF172 DNA-BINDING DOMAIN-CONTAINING PROTEIN"/>
    <property type="match status" value="1"/>
</dbReference>
<evidence type="ECO:0000259" key="1">
    <source>
        <dbReference type="Pfam" id="PF10544"/>
    </source>
</evidence>
<feature type="domain" description="Bacteriophage T5 Orf172 DNA-binding" evidence="1">
    <location>
        <begin position="1"/>
        <end position="95"/>
    </location>
</feature>
<evidence type="ECO:0000313" key="3">
    <source>
        <dbReference type="Proteomes" id="UP000800082"/>
    </source>
</evidence>
<protein>
    <recommendedName>
        <fullName evidence="1">Bacteriophage T5 Orf172 DNA-binding domain-containing protein</fullName>
    </recommendedName>
</protein>
<sequence>GYLYIIRNPEDPSLLKLGCSMNSWKRAKQHKSKCGLMISWVYISNCVEKMKRAERLAKIDMAHLQEDWKCSLCSETHREWFCVDEAQARKVAQKWTEWINEQKPYASSGELTPLWAWLMDFGRVPRHGFEQDDHRARWAHWDGVLLAASRADRKKFDSH</sequence>
<evidence type="ECO:0000313" key="2">
    <source>
        <dbReference type="EMBL" id="KAF1924717.1"/>
    </source>
</evidence>
<organism evidence="2 3">
    <name type="scientific">Didymella exigua CBS 183.55</name>
    <dbReference type="NCBI Taxonomy" id="1150837"/>
    <lineage>
        <taxon>Eukaryota</taxon>
        <taxon>Fungi</taxon>
        <taxon>Dikarya</taxon>
        <taxon>Ascomycota</taxon>
        <taxon>Pezizomycotina</taxon>
        <taxon>Dothideomycetes</taxon>
        <taxon>Pleosporomycetidae</taxon>
        <taxon>Pleosporales</taxon>
        <taxon>Pleosporineae</taxon>
        <taxon>Didymellaceae</taxon>
        <taxon>Didymella</taxon>
    </lineage>
</organism>
<dbReference type="Pfam" id="PF10544">
    <property type="entry name" value="T5orf172"/>
    <property type="match status" value="1"/>
</dbReference>
<proteinExistence type="predicted"/>
<dbReference type="Proteomes" id="UP000800082">
    <property type="component" value="Unassembled WGS sequence"/>
</dbReference>
<dbReference type="GeneID" id="54346510"/>
<dbReference type="PANTHER" id="PTHR28094">
    <property type="entry name" value="MEIOTICALLY UP-REGULATED GENE 113 PROTEIN"/>
    <property type="match status" value="1"/>
</dbReference>